<feature type="chain" id="PRO_5025395758" evidence="1">
    <location>
        <begin position="20"/>
        <end position="210"/>
    </location>
</feature>
<sequence length="210" mass="22535">MATIKTLLGVAIMFSVGFGAPMHGNYSAGVSCSTDSGANCLCPPGTDYSQSVTWAVVGAPISDVRALMNDFHKPAWRGSLPHATKGPNNAPGRSQRTSTYKTLQGTFNFTEILTKQDVLLDGSFVQVLEYLEAVGNTTGNPWGGYWITITGDYVFGDETMIGWATYLCSRGVVNDWAKLHEASFNNVINLLEPKITGTNVAPFSLPPAFS</sequence>
<dbReference type="EMBL" id="ML978988">
    <property type="protein sequence ID" value="KAF1924995.1"/>
    <property type="molecule type" value="Genomic_DNA"/>
</dbReference>
<feature type="signal peptide" evidence="1">
    <location>
        <begin position="1"/>
        <end position="19"/>
    </location>
</feature>
<dbReference type="PROSITE" id="PS51257">
    <property type="entry name" value="PROKAR_LIPOPROTEIN"/>
    <property type="match status" value="1"/>
</dbReference>
<keyword evidence="1" id="KW-0732">Signal</keyword>
<evidence type="ECO:0000313" key="3">
    <source>
        <dbReference type="Proteomes" id="UP000800082"/>
    </source>
</evidence>
<proteinExistence type="predicted"/>
<keyword evidence="3" id="KW-1185">Reference proteome</keyword>
<gene>
    <name evidence="2" type="ORF">M421DRAFT_424223</name>
</gene>
<protein>
    <submittedName>
        <fullName evidence="2">Uncharacterized protein</fullName>
    </submittedName>
</protein>
<dbReference type="OrthoDB" id="3450745at2759"/>
<evidence type="ECO:0000256" key="1">
    <source>
        <dbReference type="SAM" id="SignalP"/>
    </source>
</evidence>
<dbReference type="RefSeq" id="XP_033445247.1">
    <property type="nucleotide sequence ID" value="XM_033593688.1"/>
</dbReference>
<accession>A0A6A5R9U8</accession>
<reference evidence="2" key="1">
    <citation type="journal article" date="2020" name="Stud. Mycol.">
        <title>101 Dothideomycetes genomes: a test case for predicting lifestyles and emergence of pathogens.</title>
        <authorList>
            <person name="Haridas S."/>
            <person name="Albert R."/>
            <person name="Binder M."/>
            <person name="Bloem J."/>
            <person name="Labutti K."/>
            <person name="Salamov A."/>
            <person name="Andreopoulos B."/>
            <person name="Baker S."/>
            <person name="Barry K."/>
            <person name="Bills G."/>
            <person name="Bluhm B."/>
            <person name="Cannon C."/>
            <person name="Castanera R."/>
            <person name="Culley D."/>
            <person name="Daum C."/>
            <person name="Ezra D."/>
            <person name="Gonzalez J."/>
            <person name="Henrissat B."/>
            <person name="Kuo A."/>
            <person name="Liang C."/>
            <person name="Lipzen A."/>
            <person name="Lutzoni F."/>
            <person name="Magnuson J."/>
            <person name="Mondo S."/>
            <person name="Nolan M."/>
            <person name="Ohm R."/>
            <person name="Pangilinan J."/>
            <person name="Park H.-J."/>
            <person name="Ramirez L."/>
            <person name="Alfaro M."/>
            <person name="Sun H."/>
            <person name="Tritt A."/>
            <person name="Yoshinaga Y."/>
            <person name="Zwiers L.-H."/>
            <person name="Turgeon B."/>
            <person name="Goodwin S."/>
            <person name="Spatafora J."/>
            <person name="Crous P."/>
            <person name="Grigoriev I."/>
        </authorList>
    </citation>
    <scope>NUCLEOTIDE SEQUENCE</scope>
    <source>
        <strain evidence="2">CBS 183.55</strain>
    </source>
</reference>
<dbReference type="GeneID" id="54351356"/>
<name>A0A6A5R9U8_9PLEO</name>
<evidence type="ECO:0000313" key="2">
    <source>
        <dbReference type="EMBL" id="KAF1924995.1"/>
    </source>
</evidence>
<organism evidence="2 3">
    <name type="scientific">Didymella exigua CBS 183.55</name>
    <dbReference type="NCBI Taxonomy" id="1150837"/>
    <lineage>
        <taxon>Eukaryota</taxon>
        <taxon>Fungi</taxon>
        <taxon>Dikarya</taxon>
        <taxon>Ascomycota</taxon>
        <taxon>Pezizomycotina</taxon>
        <taxon>Dothideomycetes</taxon>
        <taxon>Pleosporomycetidae</taxon>
        <taxon>Pleosporales</taxon>
        <taxon>Pleosporineae</taxon>
        <taxon>Didymellaceae</taxon>
        <taxon>Didymella</taxon>
    </lineage>
</organism>
<dbReference type="AlphaFoldDB" id="A0A6A5R9U8"/>
<dbReference type="Proteomes" id="UP000800082">
    <property type="component" value="Unassembled WGS sequence"/>
</dbReference>